<accession>A0ABW6DG68</accession>
<proteinExistence type="predicted"/>
<dbReference type="PANTHER" id="PTHR23150">
    <property type="entry name" value="SULFATASE MODIFYING FACTOR 1, 2"/>
    <property type="match status" value="1"/>
</dbReference>
<protein>
    <submittedName>
        <fullName evidence="2">Gliding motility lipoprotein GldJ</fullName>
    </submittedName>
</protein>
<dbReference type="Proteomes" id="UP001598138">
    <property type="component" value="Unassembled WGS sequence"/>
</dbReference>
<evidence type="ECO:0000259" key="1">
    <source>
        <dbReference type="Pfam" id="PF03781"/>
    </source>
</evidence>
<dbReference type="Pfam" id="PF03781">
    <property type="entry name" value="FGE-sulfatase"/>
    <property type="match status" value="1"/>
</dbReference>
<dbReference type="InterPro" id="IPR016187">
    <property type="entry name" value="CTDL_fold"/>
</dbReference>
<feature type="domain" description="Sulfatase-modifying factor enzyme-like" evidence="1">
    <location>
        <begin position="73"/>
        <end position="417"/>
    </location>
</feature>
<evidence type="ECO:0000313" key="3">
    <source>
        <dbReference type="Proteomes" id="UP001598138"/>
    </source>
</evidence>
<evidence type="ECO:0000313" key="2">
    <source>
        <dbReference type="EMBL" id="MFD3394928.1"/>
    </source>
</evidence>
<dbReference type="PROSITE" id="PS51257">
    <property type="entry name" value="PROKAR_LIPOPROTEIN"/>
    <property type="match status" value="1"/>
</dbReference>
<organism evidence="2 3">
    <name type="scientific">Aquirufa avitistagni</name>
    <dbReference type="NCBI Taxonomy" id="3104728"/>
    <lineage>
        <taxon>Bacteria</taxon>
        <taxon>Pseudomonadati</taxon>
        <taxon>Bacteroidota</taxon>
        <taxon>Cytophagia</taxon>
        <taxon>Cytophagales</taxon>
        <taxon>Flectobacillaceae</taxon>
        <taxon>Aquirufa</taxon>
    </lineage>
</organism>
<dbReference type="NCBIfam" id="TIGR03530">
    <property type="entry name" value="GldJ_short"/>
    <property type="match status" value="1"/>
</dbReference>
<dbReference type="InterPro" id="IPR019868">
    <property type="entry name" value="Glid_motil-assoc_GldJ-short"/>
</dbReference>
<keyword evidence="2" id="KW-0449">Lipoprotein</keyword>
<reference evidence="2 3" key="1">
    <citation type="submission" date="2024-03" db="EMBL/GenBank/DDBJ databases">
        <title>Aquirufa genome sequencing.</title>
        <authorList>
            <person name="Pitt A."/>
            <person name="Hahn M.W."/>
        </authorList>
    </citation>
    <scope>NUCLEOTIDE SEQUENCE [LARGE SCALE GENOMIC DNA]</scope>
    <source>
        <strain evidence="2 3">OSTEICH-129V</strain>
    </source>
</reference>
<dbReference type="InterPro" id="IPR042095">
    <property type="entry name" value="SUMF_sf"/>
</dbReference>
<comment type="caution">
    <text evidence="2">The sequence shown here is derived from an EMBL/GenBank/DDBJ whole genome shotgun (WGS) entry which is preliminary data.</text>
</comment>
<dbReference type="PANTHER" id="PTHR23150:SF19">
    <property type="entry name" value="FORMYLGLYCINE-GENERATING ENZYME"/>
    <property type="match status" value="1"/>
</dbReference>
<dbReference type="InterPro" id="IPR005532">
    <property type="entry name" value="SUMF_dom"/>
</dbReference>
<keyword evidence="3" id="KW-1185">Reference proteome</keyword>
<dbReference type="RefSeq" id="WP_377983800.1">
    <property type="nucleotide sequence ID" value="NZ_JBBKXZ010000003.1"/>
</dbReference>
<dbReference type="EMBL" id="JBBKXZ010000003">
    <property type="protein sequence ID" value="MFD3394928.1"/>
    <property type="molecule type" value="Genomic_DNA"/>
</dbReference>
<dbReference type="SUPFAM" id="SSF56436">
    <property type="entry name" value="C-type lectin-like"/>
    <property type="match status" value="1"/>
</dbReference>
<dbReference type="InterPro" id="IPR051043">
    <property type="entry name" value="Sulfatase_Mod_Factor_Kinase"/>
</dbReference>
<dbReference type="Gene3D" id="3.90.1580.10">
    <property type="entry name" value="paralog of FGE (formylglycine-generating enzyme)"/>
    <property type="match status" value="1"/>
</dbReference>
<gene>
    <name evidence="2" type="primary">gldJ</name>
    <name evidence="2" type="ORF">U0R10_09850</name>
</gene>
<sequence>MIAKLKIVLSLCASVLLLTSCPNGLKNGLKGGLSGGKPNSINIGNASTATGLAYNQKGGFQVDKKFTGQLTGPNLVFIEGGRFTMGSLEEDIMGIHDNIERTVSVQSFYMDETEIANVHYLEYLDAVKRDSTQDFYESALPDTTVWRNDLAFNDPYVEQYLRFPGFRMYPVVGVSWKQSTDYCVWRTAAVNNNLATVPVAKEKKPKKGAAAAATTASATTRAAAPARLTIESGRVLPSYRLPTEAEWEYAAKAMIGTQQQDENQVNQRIYPWDGPSLRESTGKGRGNMLANFKRGRGDYAGIAGKSNDGAIITAEIYKYSPNDFGLYQMAGNVNEWVQDLYRPLSFQDFNDLNPVRRTDKDDKASRYDSKNQNSLITNKVRVYKGGSWADVAYWLAPGTRRYLDEDSSTATIGFRCAMISAGTNK</sequence>
<name>A0ABW6DG68_9BACT</name>